<keyword evidence="3" id="KW-0973">c-di-GMP</keyword>
<dbReference type="SMART" id="SM00052">
    <property type="entry name" value="EAL"/>
    <property type="match status" value="1"/>
</dbReference>
<dbReference type="Gene3D" id="3.30.70.270">
    <property type="match status" value="1"/>
</dbReference>
<dbReference type="FunFam" id="3.30.70.270:FF:000001">
    <property type="entry name" value="Diguanylate cyclase domain protein"/>
    <property type="match status" value="1"/>
</dbReference>
<gene>
    <name evidence="5" type="ORF">A1356_19655</name>
</gene>
<sequence length="1501" mass="168701">MPLPLELEQRFSRMAAHLPGFVFTFRLAPDGRFSFPYVSGGIRDIYGLQPEQVAEDMGLLHAMAHPDDREAIEAALADAVQYRGLFHIEFRIIHPDKGVRWLEAKSAPAPEPDSGIEWHGLMLDITERKLAQQRLELLERAIDLSSDAIFLLGEDFRFRYVSAAACRSLGYSREQLLAMTPLDINPHATPEWLREIQSAPLNQSLMFETWHRDSGGRIFPVEINATHFKDDGKLFGLSVVREISERKRIEQALQSSRVALEEAQRIGHIGSWDVDIVNDVLTWSDETFRIWEIDKTKFAATFEAFVDTVHPEDRARVVTVYNASIVEGSRYEVEHRLLFPDGRVKYILERGQTYYDADGKPLRFIGTSLDITERKRIENTLQFIAQRGWQVDGESFLTALARYLGRTLAVDYVIIDRLTKDPAVAETVVIYAKGQVLPNVQYGLKGTPCGNVMEGAFCCYPEQVRQQFPEDKLLLEMDVESYAGLPLLDSSGRVVGLIAAMDGKPMLSMAEVTSLLQLVATRAAAELEREQSERLLQESRQFLDRVIETIADPVFVKDSEHRWVRLNQAFCDFVGQPMAALLGKRDSDFFSAHETAVFRIKDEAVFASGEEDVSEETFTDCQGKTHTVIVKKTRCNDERGQQFLVGTVLDITERKRREQELARLHYAIDHVEEAVYLIDEQARIHYVNAHACQGLGYSQNELLGLSIPDIDPDYQYAVWPNHWRDLQTHGSLTFETCHRTKDGRIFPVEVVANYFESDGQGYNMAMIRNIHERKRMELALAEREQEFRTLVENLPTYVMRLDRALRHTYVNPAFVAAVGLPEAEILGAHVGAFWRATNVTIDAYTALLMRVLSSGAREDVSLEWRSGHGALFSHLVRVSPEYGSDGEVRGLLVLGFDMTKPRREQLLDVERHRVFERMAQGGDLDEILTQIALYVESACPGCRCRIQVLDQTGNRLIHGTAPSFSIPCPAHSQGVALDQEGNGCAVDFGRAEPLIIKDMRLATVSENCRSFASKTGMVSCWSDPISGSSGQPLGVVTLYRGQAGEPNELDMGRLRYASHLSAIAIERKRIEEQMQHQASYDNLTGLPNRRLFRDRLHEEIGKAARNGESLALLFIDLDRFKEVNDTMGHEIGDLLLVEAAQRIRAGIRETDTVARLGGDEFIAILPRVDDMSHLGRVAQNIVNAMTKPFSLDKHTVYVSTSIGIAAYPFDTDTADGLIGCADQAMYAAKEQGRNGFSFFTPVMQRQAQTRLLLANDLRDVLAKGQLQVHYQPIVDIAGGTIVKAEALLRWRHPQRGLVPPNQFISIAEENGLIHDIGDWVFRQAVETARRWNADGREARQISVNLSPRQFIKGDFYIAWLAHLEQSGVPPEHIVIEITEGLLLDDRPDILQIINRLGNAGIQVALDDFGTGYSAMAYLKKFPIDYLKIDRSFVRDLESDPNDRAIAEAIVVMAHKLGLKTIAEGVETGAQSDLLAAVGCDFVQGFLYAKPMPQAEFLAFAR</sequence>
<dbReference type="InterPro" id="IPR029787">
    <property type="entry name" value="Nucleotide_cyclase"/>
</dbReference>
<dbReference type="PANTHER" id="PTHR44757">
    <property type="entry name" value="DIGUANYLATE CYCLASE DGCP"/>
    <property type="match status" value="1"/>
</dbReference>
<dbReference type="EC" id="3.1.4.52" evidence="2"/>
<dbReference type="InterPro" id="IPR001633">
    <property type="entry name" value="EAL_dom"/>
</dbReference>
<evidence type="ECO:0000256" key="1">
    <source>
        <dbReference type="ARBA" id="ARBA00001946"/>
    </source>
</evidence>
<evidence type="ECO:0000256" key="2">
    <source>
        <dbReference type="ARBA" id="ARBA00012282"/>
    </source>
</evidence>
<dbReference type="InterPro" id="IPR043128">
    <property type="entry name" value="Rev_trsase/Diguanyl_cyclase"/>
</dbReference>
<dbReference type="CDD" id="cd01949">
    <property type="entry name" value="GGDEF"/>
    <property type="match status" value="1"/>
</dbReference>
<evidence type="ECO:0000313" key="6">
    <source>
        <dbReference type="Proteomes" id="UP000077734"/>
    </source>
</evidence>
<dbReference type="SMART" id="SM00267">
    <property type="entry name" value="GGDEF"/>
    <property type="match status" value="1"/>
</dbReference>
<organism evidence="5 6">
    <name type="scientific">Methylomonas koyamae</name>
    <dbReference type="NCBI Taxonomy" id="702114"/>
    <lineage>
        <taxon>Bacteria</taxon>
        <taxon>Pseudomonadati</taxon>
        <taxon>Pseudomonadota</taxon>
        <taxon>Gammaproteobacteria</taxon>
        <taxon>Methylococcales</taxon>
        <taxon>Methylococcaceae</taxon>
        <taxon>Methylomonas</taxon>
    </lineage>
</organism>
<dbReference type="Pfam" id="PF08447">
    <property type="entry name" value="PAS_3"/>
    <property type="match status" value="2"/>
</dbReference>
<dbReference type="FunFam" id="3.20.20.450:FF:000001">
    <property type="entry name" value="Cyclic di-GMP phosphodiesterase yahA"/>
    <property type="match status" value="1"/>
</dbReference>
<evidence type="ECO:0000256" key="4">
    <source>
        <dbReference type="ARBA" id="ARBA00051114"/>
    </source>
</evidence>
<keyword evidence="6" id="KW-1185">Reference proteome</keyword>
<dbReference type="SUPFAM" id="SSF55073">
    <property type="entry name" value="Nucleotide cyclase"/>
    <property type="match status" value="1"/>
</dbReference>
<dbReference type="PROSITE" id="PS50883">
    <property type="entry name" value="EAL"/>
    <property type="match status" value="1"/>
</dbReference>
<dbReference type="Gene3D" id="3.30.450.40">
    <property type="match status" value="2"/>
</dbReference>
<dbReference type="GO" id="GO:0071732">
    <property type="term" value="P:cellular response to nitric oxide"/>
    <property type="evidence" value="ECO:0007669"/>
    <property type="project" value="UniProtKB-ARBA"/>
</dbReference>
<dbReference type="InterPro" id="IPR000014">
    <property type="entry name" value="PAS"/>
</dbReference>
<reference evidence="5 6" key="1">
    <citation type="submission" date="2016-03" db="EMBL/GenBank/DDBJ databases">
        <authorList>
            <person name="Heylen K."/>
            <person name="De Vos P."/>
            <person name="Vekeman B."/>
        </authorList>
    </citation>
    <scope>NUCLEOTIDE SEQUENCE [LARGE SCALE GENOMIC DNA]</scope>
    <source>
        <strain evidence="5 6">R-49807</strain>
    </source>
</reference>
<dbReference type="InterPro" id="IPR000700">
    <property type="entry name" value="PAS-assoc_C"/>
</dbReference>
<dbReference type="InterPro" id="IPR001610">
    <property type="entry name" value="PAC"/>
</dbReference>
<dbReference type="GO" id="GO:0071111">
    <property type="term" value="F:cyclic-guanylate-specific phosphodiesterase activity"/>
    <property type="evidence" value="ECO:0007669"/>
    <property type="project" value="UniProtKB-EC"/>
</dbReference>
<dbReference type="InterPro" id="IPR035965">
    <property type="entry name" value="PAS-like_dom_sf"/>
</dbReference>
<dbReference type="NCBIfam" id="TIGR00254">
    <property type="entry name" value="GGDEF"/>
    <property type="match status" value="1"/>
</dbReference>
<name>A0A291IJV8_9GAMM</name>
<dbReference type="SMART" id="SM00086">
    <property type="entry name" value="PAC"/>
    <property type="match status" value="5"/>
</dbReference>
<dbReference type="InterPro" id="IPR013656">
    <property type="entry name" value="PAS_4"/>
</dbReference>
<protein>
    <recommendedName>
        <fullName evidence="2">cyclic-guanylate-specific phosphodiesterase</fullName>
        <ecNumber evidence="2">3.1.4.52</ecNumber>
    </recommendedName>
</protein>
<dbReference type="InterPro" id="IPR029016">
    <property type="entry name" value="GAF-like_dom_sf"/>
</dbReference>
<dbReference type="InterPro" id="IPR013767">
    <property type="entry name" value="PAS_fold"/>
</dbReference>
<dbReference type="Pfam" id="PF01590">
    <property type="entry name" value="GAF"/>
    <property type="match status" value="1"/>
</dbReference>
<dbReference type="SUPFAM" id="SSF141868">
    <property type="entry name" value="EAL domain-like"/>
    <property type="match status" value="1"/>
</dbReference>
<comment type="cofactor">
    <cofactor evidence="1">
        <name>Mg(2+)</name>
        <dbReference type="ChEBI" id="CHEBI:18420"/>
    </cofactor>
</comment>
<dbReference type="SMART" id="SM00065">
    <property type="entry name" value="GAF"/>
    <property type="match status" value="2"/>
</dbReference>
<dbReference type="RefSeq" id="WP_064029847.1">
    <property type="nucleotide sequence ID" value="NZ_CP023669.1"/>
</dbReference>
<comment type="caution">
    <text evidence="5">The sequence shown here is derived from an EMBL/GenBank/DDBJ whole genome shotgun (WGS) entry which is preliminary data.</text>
</comment>
<evidence type="ECO:0000256" key="3">
    <source>
        <dbReference type="ARBA" id="ARBA00022636"/>
    </source>
</evidence>
<dbReference type="EMBL" id="LUUL01000127">
    <property type="protein sequence ID" value="OAI22014.1"/>
    <property type="molecule type" value="Genomic_DNA"/>
</dbReference>
<dbReference type="InterPro" id="IPR000160">
    <property type="entry name" value="GGDEF_dom"/>
</dbReference>
<comment type="catalytic activity">
    <reaction evidence="4">
        <text>3',3'-c-di-GMP + H2O = 5'-phosphoguanylyl(3'-&gt;5')guanosine + H(+)</text>
        <dbReference type="Rhea" id="RHEA:24902"/>
        <dbReference type="ChEBI" id="CHEBI:15377"/>
        <dbReference type="ChEBI" id="CHEBI:15378"/>
        <dbReference type="ChEBI" id="CHEBI:58754"/>
        <dbReference type="ChEBI" id="CHEBI:58805"/>
        <dbReference type="EC" id="3.1.4.52"/>
    </reaction>
    <physiologicalReaction direction="left-to-right" evidence="4">
        <dbReference type="Rhea" id="RHEA:24903"/>
    </physiologicalReaction>
</comment>
<dbReference type="PANTHER" id="PTHR44757:SF2">
    <property type="entry name" value="BIOFILM ARCHITECTURE MAINTENANCE PROTEIN MBAA"/>
    <property type="match status" value="1"/>
</dbReference>
<dbReference type="Pfam" id="PF00989">
    <property type="entry name" value="PAS"/>
    <property type="match status" value="1"/>
</dbReference>
<dbReference type="Gene3D" id="3.20.20.450">
    <property type="entry name" value="EAL domain"/>
    <property type="match status" value="1"/>
</dbReference>
<dbReference type="CDD" id="cd00130">
    <property type="entry name" value="PAS"/>
    <property type="match status" value="6"/>
</dbReference>
<dbReference type="Pfam" id="PF00563">
    <property type="entry name" value="EAL"/>
    <property type="match status" value="1"/>
</dbReference>
<dbReference type="Pfam" id="PF13426">
    <property type="entry name" value="PAS_9"/>
    <property type="match status" value="1"/>
</dbReference>
<dbReference type="Gene3D" id="2.10.70.100">
    <property type="match status" value="1"/>
</dbReference>
<accession>A0A291IJV8</accession>
<proteinExistence type="predicted"/>
<dbReference type="KEGG" id="mko:MKLM6_2252"/>
<dbReference type="NCBIfam" id="TIGR00229">
    <property type="entry name" value="sensory_box"/>
    <property type="match status" value="6"/>
</dbReference>
<dbReference type="Gene3D" id="3.30.450.20">
    <property type="entry name" value="PAS domain"/>
    <property type="match status" value="6"/>
</dbReference>
<dbReference type="InterPro" id="IPR003018">
    <property type="entry name" value="GAF"/>
</dbReference>
<dbReference type="Pfam" id="PF08448">
    <property type="entry name" value="PAS_4"/>
    <property type="match status" value="2"/>
</dbReference>
<dbReference type="InterPro" id="IPR035919">
    <property type="entry name" value="EAL_sf"/>
</dbReference>
<dbReference type="Proteomes" id="UP000077734">
    <property type="component" value="Unassembled WGS sequence"/>
</dbReference>
<dbReference type="Pfam" id="PF00990">
    <property type="entry name" value="GGDEF"/>
    <property type="match status" value="1"/>
</dbReference>
<dbReference type="CDD" id="cd01948">
    <property type="entry name" value="EAL"/>
    <property type="match status" value="1"/>
</dbReference>
<dbReference type="PROSITE" id="PS50112">
    <property type="entry name" value="PAS"/>
    <property type="match status" value="5"/>
</dbReference>
<dbReference type="SUPFAM" id="SSF55781">
    <property type="entry name" value="GAF domain-like"/>
    <property type="match status" value="2"/>
</dbReference>
<dbReference type="SUPFAM" id="SSF55785">
    <property type="entry name" value="PYP-like sensor domain (PAS domain)"/>
    <property type="match status" value="6"/>
</dbReference>
<dbReference type="InterPro" id="IPR013655">
    <property type="entry name" value="PAS_fold_3"/>
</dbReference>
<evidence type="ECO:0000313" key="5">
    <source>
        <dbReference type="EMBL" id="OAI22014.1"/>
    </source>
</evidence>
<dbReference type="InterPro" id="IPR052155">
    <property type="entry name" value="Biofilm_reg_signaling"/>
</dbReference>
<dbReference type="PROSITE" id="PS50887">
    <property type="entry name" value="GGDEF"/>
    <property type="match status" value="1"/>
</dbReference>
<dbReference type="SMART" id="SM00091">
    <property type="entry name" value="PAS"/>
    <property type="match status" value="6"/>
</dbReference>
<dbReference type="PROSITE" id="PS50113">
    <property type="entry name" value="PAC"/>
    <property type="match status" value="3"/>
</dbReference>